<dbReference type="PANTHER" id="PTHR24173">
    <property type="entry name" value="ANKYRIN REPEAT CONTAINING"/>
    <property type="match status" value="1"/>
</dbReference>
<dbReference type="Pfam" id="PF12796">
    <property type="entry name" value="Ank_2"/>
    <property type="match status" value="1"/>
</dbReference>
<reference evidence="8" key="1">
    <citation type="journal article" date="2015" name="PLoS Genet.">
        <title>Genome Sequence and Transcriptome Analyses of Chrysochromulina tobin: Metabolic Tools for Enhanced Algal Fitness in the Prominent Order Prymnesiales (Haptophyceae).</title>
        <authorList>
            <person name="Hovde B.T."/>
            <person name="Deodato C.R."/>
            <person name="Hunsperger H.M."/>
            <person name="Ryken S.A."/>
            <person name="Yost W."/>
            <person name="Jha R.K."/>
            <person name="Patterson J."/>
            <person name="Monnat R.J. Jr."/>
            <person name="Barlow S.B."/>
            <person name="Starkenburg S.R."/>
            <person name="Cattolico R.A."/>
        </authorList>
    </citation>
    <scope>NUCLEOTIDE SEQUENCE</scope>
    <source>
        <strain evidence="8">CCMP291</strain>
    </source>
</reference>
<comment type="pathway">
    <text evidence="1">Protein modification; protein ubiquitination.</text>
</comment>
<dbReference type="SUPFAM" id="SSF48403">
    <property type="entry name" value="Ankyrin repeat"/>
    <property type="match status" value="1"/>
</dbReference>
<evidence type="ECO:0000256" key="6">
    <source>
        <dbReference type="PROSITE-ProRule" id="PRU00023"/>
    </source>
</evidence>
<keyword evidence="2" id="KW-0677">Repeat</keyword>
<comment type="similarity">
    <text evidence="5">Belongs to the fem-1 family.</text>
</comment>
<dbReference type="PROSITE" id="PS50088">
    <property type="entry name" value="ANK_REPEAT"/>
    <property type="match status" value="1"/>
</dbReference>
<keyword evidence="8" id="KW-1185">Reference proteome</keyword>
<sequence>MASMATKAEKADMTYQQRISLTVNEQLKRHEANELFRTGNISDAVVAYEAALAEAVLDENRLPLLSNLGLCHLKLAAAEVGAHFTRDDCEILNQELAAARTRLLEGLSLGSACFSAPVLAAKVAGRLLEACHRAGDTAGERAAVAECRFYVSVAIERGLKPPAVELLPDPPEPAAVGALLSAIGQCEDAEPESEDMRAVREALRHANGEALDEHRMNALCLAVHISCLRPERISTKLVQTILFTGAPVDARHETGRTALMLAANQGRLDLCTLLLDAGARADAIDAEGRTALHACCIDLALAAARVEEGFKCDPAGVAALLLARGAPAEARAVDGSTARTLCESHRCDAPCAEEVLKLLHS</sequence>
<dbReference type="InterPro" id="IPR002110">
    <property type="entry name" value="Ankyrin_rpt"/>
</dbReference>
<keyword evidence="3" id="KW-0833">Ubl conjugation pathway</keyword>
<comment type="caution">
    <text evidence="7">The sequence shown here is derived from an EMBL/GenBank/DDBJ whole genome shotgun (WGS) entry which is preliminary data.</text>
</comment>
<evidence type="ECO:0000313" key="7">
    <source>
        <dbReference type="EMBL" id="KOO29818.1"/>
    </source>
</evidence>
<evidence type="ECO:0000256" key="3">
    <source>
        <dbReference type="ARBA" id="ARBA00022786"/>
    </source>
</evidence>
<dbReference type="SMART" id="SM00248">
    <property type="entry name" value="ANK"/>
    <property type="match status" value="3"/>
</dbReference>
<dbReference type="OrthoDB" id="341259at2759"/>
<feature type="repeat" description="ANK" evidence="6">
    <location>
        <begin position="254"/>
        <end position="286"/>
    </location>
</feature>
<evidence type="ECO:0000256" key="1">
    <source>
        <dbReference type="ARBA" id="ARBA00004906"/>
    </source>
</evidence>
<dbReference type="InterPro" id="IPR036770">
    <property type="entry name" value="Ankyrin_rpt-contain_sf"/>
</dbReference>
<evidence type="ECO:0000256" key="2">
    <source>
        <dbReference type="ARBA" id="ARBA00022737"/>
    </source>
</evidence>
<proteinExistence type="inferred from homology"/>
<dbReference type="Gene3D" id="1.25.40.20">
    <property type="entry name" value="Ankyrin repeat-containing domain"/>
    <property type="match status" value="1"/>
</dbReference>
<accession>A0A0M0JUL7</accession>
<evidence type="ECO:0000313" key="8">
    <source>
        <dbReference type="Proteomes" id="UP000037460"/>
    </source>
</evidence>
<dbReference type="EMBL" id="JWZX01002352">
    <property type="protein sequence ID" value="KOO29818.1"/>
    <property type="molecule type" value="Genomic_DNA"/>
</dbReference>
<evidence type="ECO:0000256" key="5">
    <source>
        <dbReference type="ARBA" id="ARBA00038500"/>
    </source>
</evidence>
<keyword evidence="4 6" id="KW-0040">ANK repeat</keyword>
<organism evidence="7 8">
    <name type="scientific">Chrysochromulina tobinii</name>
    <dbReference type="NCBI Taxonomy" id="1460289"/>
    <lineage>
        <taxon>Eukaryota</taxon>
        <taxon>Haptista</taxon>
        <taxon>Haptophyta</taxon>
        <taxon>Prymnesiophyceae</taxon>
        <taxon>Prymnesiales</taxon>
        <taxon>Chrysochromulinaceae</taxon>
        <taxon>Chrysochromulina</taxon>
    </lineage>
</organism>
<dbReference type="AlphaFoldDB" id="A0A0M0JUL7"/>
<dbReference type="PROSITE" id="PS50297">
    <property type="entry name" value="ANK_REP_REGION"/>
    <property type="match status" value="1"/>
</dbReference>
<name>A0A0M0JUL7_9EUKA</name>
<dbReference type="PANTHER" id="PTHR24173:SF74">
    <property type="entry name" value="ANKYRIN REPEAT DOMAIN-CONTAINING PROTEIN 16"/>
    <property type="match status" value="1"/>
</dbReference>
<dbReference type="Gene3D" id="1.25.40.10">
    <property type="entry name" value="Tetratricopeptide repeat domain"/>
    <property type="match status" value="1"/>
</dbReference>
<gene>
    <name evidence="7" type="ORF">Ctob_005425</name>
</gene>
<dbReference type="InterPro" id="IPR011990">
    <property type="entry name" value="TPR-like_helical_dom_sf"/>
</dbReference>
<evidence type="ECO:0000256" key="4">
    <source>
        <dbReference type="ARBA" id="ARBA00023043"/>
    </source>
</evidence>
<dbReference type="SUPFAM" id="SSF48452">
    <property type="entry name" value="TPR-like"/>
    <property type="match status" value="1"/>
</dbReference>
<protein>
    <submittedName>
        <fullName evidence="7">Uncharacterized protein</fullName>
    </submittedName>
</protein>
<dbReference type="Proteomes" id="UP000037460">
    <property type="component" value="Unassembled WGS sequence"/>
</dbReference>